<dbReference type="Proteomes" id="UP000323506">
    <property type="component" value="Chromosome A06"/>
</dbReference>
<name>A0A5D2G896_GOSDA</name>
<accession>A0A5D2G896</accession>
<organism evidence="1 2">
    <name type="scientific">Gossypium darwinii</name>
    <name type="common">Darwin's cotton</name>
    <name type="synonym">Gossypium barbadense var. darwinii</name>
    <dbReference type="NCBI Taxonomy" id="34276"/>
    <lineage>
        <taxon>Eukaryota</taxon>
        <taxon>Viridiplantae</taxon>
        <taxon>Streptophyta</taxon>
        <taxon>Embryophyta</taxon>
        <taxon>Tracheophyta</taxon>
        <taxon>Spermatophyta</taxon>
        <taxon>Magnoliopsida</taxon>
        <taxon>eudicotyledons</taxon>
        <taxon>Gunneridae</taxon>
        <taxon>Pentapetalae</taxon>
        <taxon>rosids</taxon>
        <taxon>malvids</taxon>
        <taxon>Malvales</taxon>
        <taxon>Malvaceae</taxon>
        <taxon>Malvoideae</taxon>
        <taxon>Gossypium</taxon>
    </lineage>
</organism>
<keyword evidence="2" id="KW-1185">Reference proteome</keyword>
<protein>
    <submittedName>
        <fullName evidence="1">Uncharacterized protein</fullName>
    </submittedName>
</protein>
<gene>
    <name evidence="1" type="ORF">ES288_A06G152700v1</name>
</gene>
<evidence type="ECO:0000313" key="2">
    <source>
        <dbReference type="Proteomes" id="UP000323506"/>
    </source>
</evidence>
<proteinExistence type="predicted"/>
<sequence>MDITICKFGRMPQDYLQKKCFLGLSCVSVTNGPFIDGRTMGIEPARGGFTIHYLDPLGYIRPYPHTGLSLYLRSDPF</sequence>
<dbReference type="AlphaFoldDB" id="A0A5D2G896"/>
<dbReference type="EMBL" id="CM017693">
    <property type="protein sequence ID" value="TYH13616.1"/>
    <property type="molecule type" value="Genomic_DNA"/>
</dbReference>
<evidence type="ECO:0000313" key="1">
    <source>
        <dbReference type="EMBL" id="TYH13616.1"/>
    </source>
</evidence>
<reference evidence="1 2" key="1">
    <citation type="submission" date="2019-06" db="EMBL/GenBank/DDBJ databases">
        <title>WGS assembly of Gossypium darwinii.</title>
        <authorList>
            <person name="Chen Z.J."/>
            <person name="Sreedasyam A."/>
            <person name="Ando A."/>
            <person name="Song Q."/>
            <person name="De L."/>
            <person name="Hulse-Kemp A."/>
            <person name="Ding M."/>
            <person name="Ye W."/>
            <person name="Kirkbride R."/>
            <person name="Jenkins J."/>
            <person name="Plott C."/>
            <person name="Lovell J."/>
            <person name="Lin Y.-M."/>
            <person name="Vaughn R."/>
            <person name="Liu B."/>
            <person name="Li W."/>
            <person name="Simpson S."/>
            <person name="Scheffler B."/>
            <person name="Saski C."/>
            <person name="Grover C."/>
            <person name="Hu G."/>
            <person name="Conover J."/>
            <person name="Carlson J."/>
            <person name="Shu S."/>
            <person name="Boston L."/>
            <person name="Williams M."/>
            <person name="Peterson D."/>
            <person name="Mcgee K."/>
            <person name="Jones D."/>
            <person name="Wendel J."/>
            <person name="Stelly D."/>
            <person name="Grimwood J."/>
            <person name="Schmutz J."/>
        </authorList>
    </citation>
    <scope>NUCLEOTIDE SEQUENCE [LARGE SCALE GENOMIC DNA]</scope>
    <source>
        <strain evidence="1">1808015.09</strain>
    </source>
</reference>